<feature type="domain" description="Fe2OG dioxygenase" evidence="10">
    <location>
        <begin position="113"/>
        <end position="210"/>
    </location>
</feature>
<feature type="binding site" evidence="9">
    <location>
        <position position="120"/>
    </location>
    <ligand>
        <name>2-oxoglutarate</name>
        <dbReference type="ChEBI" id="CHEBI:16810"/>
    </ligand>
</feature>
<evidence type="ECO:0000256" key="6">
    <source>
        <dbReference type="ARBA" id="ARBA00023002"/>
    </source>
</evidence>
<dbReference type="GO" id="GO:0035516">
    <property type="term" value="F:broad specificity oxidative DNA demethylase activity"/>
    <property type="evidence" value="ECO:0007669"/>
    <property type="project" value="TreeGrafter"/>
</dbReference>
<keyword evidence="12" id="KW-1185">Reference proteome</keyword>
<evidence type="ECO:0000256" key="4">
    <source>
        <dbReference type="ARBA" id="ARBA00022842"/>
    </source>
</evidence>
<feature type="binding site" evidence="9">
    <location>
        <position position="189"/>
    </location>
    <ligand>
        <name>2-oxoglutarate</name>
        <dbReference type="ChEBI" id="CHEBI:16810"/>
    </ligand>
</feature>
<keyword evidence="2" id="KW-0479">Metal-binding</keyword>
<gene>
    <name evidence="11" type="ORF">C9I98_18855</name>
</gene>
<name>A0A2T3NNQ6_9GAMM</name>
<evidence type="ECO:0000313" key="11">
    <source>
        <dbReference type="EMBL" id="PSW17586.1"/>
    </source>
</evidence>
<dbReference type="GO" id="GO:0006307">
    <property type="term" value="P:DNA alkylation repair"/>
    <property type="evidence" value="ECO:0007669"/>
    <property type="project" value="TreeGrafter"/>
</dbReference>
<dbReference type="InterPro" id="IPR005123">
    <property type="entry name" value="Oxoglu/Fe-dep_dioxygenase_dom"/>
</dbReference>
<evidence type="ECO:0000256" key="9">
    <source>
        <dbReference type="PIRSR" id="PIRSR632852-1"/>
    </source>
</evidence>
<dbReference type="FunFam" id="2.60.120.590:FF:000004">
    <property type="entry name" value="DNA oxidative demethylase ALKBH2"/>
    <property type="match status" value="1"/>
</dbReference>
<dbReference type="SUPFAM" id="SSF51197">
    <property type="entry name" value="Clavaminate synthase-like"/>
    <property type="match status" value="1"/>
</dbReference>
<evidence type="ECO:0000256" key="7">
    <source>
        <dbReference type="ARBA" id="ARBA00023004"/>
    </source>
</evidence>
<dbReference type="InterPro" id="IPR037151">
    <property type="entry name" value="AlkB-like_sf"/>
</dbReference>
<dbReference type="Proteomes" id="UP000241771">
    <property type="component" value="Unassembled WGS sequence"/>
</dbReference>
<feature type="binding site" evidence="9">
    <location>
        <position position="132"/>
    </location>
    <ligand>
        <name>2-oxoglutarate</name>
        <dbReference type="ChEBI" id="CHEBI:16810"/>
    </ligand>
</feature>
<evidence type="ECO:0000256" key="8">
    <source>
        <dbReference type="ARBA" id="ARBA00023204"/>
    </source>
</evidence>
<keyword evidence="3" id="KW-0227">DNA damage</keyword>
<dbReference type="Gene3D" id="2.60.120.590">
    <property type="entry name" value="Alpha-ketoglutarate-dependent dioxygenase AlkB-like"/>
    <property type="match status" value="1"/>
</dbReference>
<dbReference type="GO" id="GO:0051747">
    <property type="term" value="F:cytosine C-5 DNA demethylase activity"/>
    <property type="evidence" value="ECO:0007669"/>
    <property type="project" value="TreeGrafter"/>
</dbReference>
<proteinExistence type="predicted"/>
<keyword evidence="4" id="KW-0460">Magnesium</keyword>
<protein>
    <submittedName>
        <fullName evidence="11">Alpha-ketoglutarate-dependent dioxygenase AlkB</fullName>
    </submittedName>
</protein>
<dbReference type="PROSITE" id="PS51471">
    <property type="entry name" value="FE2OG_OXY"/>
    <property type="match status" value="1"/>
</dbReference>
<dbReference type="Pfam" id="PF13532">
    <property type="entry name" value="2OG-FeII_Oxy_2"/>
    <property type="match status" value="1"/>
</dbReference>
<keyword evidence="8" id="KW-0234">DNA repair</keyword>
<evidence type="ECO:0000313" key="12">
    <source>
        <dbReference type="Proteomes" id="UP000241771"/>
    </source>
</evidence>
<reference evidence="11 12" key="1">
    <citation type="submission" date="2018-01" db="EMBL/GenBank/DDBJ databases">
        <title>Whole genome sequencing of Histamine producing bacteria.</title>
        <authorList>
            <person name="Butler K."/>
        </authorList>
    </citation>
    <scope>NUCLEOTIDE SEQUENCE [LARGE SCALE GENOMIC DNA]</scope>
    <source>
        <strain evidence="11 12">DSM 100436</strain>
    </source>
</reference>
<dbReference type="RefSeq" id="WP_107272343.1">
    <property type="nucleotide sequence ID" value="NZ_PYMA01000014.1"/>
</dbReference>
<evidence type="ECO:0000256" key="3">
    <source>
        <dbReference type="ARBA" id="ARBA00022763"/>
    </source>
</evidence>
<dbReference type="GO" id="GO:0008198">
    <property type="term" value="F:ferrous iron binding"/>
    <property type="evidence" value="ECO:0007669"/>
    <property type="project" value="TreeGrafter"/>
</dbReference>
<feature type="binding site" evidence="9">
    <location>
        <position position="207"/>
    </location>
    <ligand>
        <name>2-oxoglutarate</name>
        <dbReference type="ChEBI" id="CHEBI:16810"/>
    </ligand>
</feature>
<evidence type="ECO:0000259" key="10">
    <source>
        <dbReference type="PROSITE" id="PS51471"/>
    </source>
</evidence>
<keyword evidence="7" id="KW-0408">Iron</keyword>
<dbReference type="InterPro" id="IPR027450">
    <property type="entry name" value="AlkB-like"/>
</dbReference>
<feature type="binding site" evidence="9">
    <location>
        <position position="122"/>
    </location>
    <ligand>
        <name>2-oxoglutarate</name>
        <dbReference type="ChEBI" id="CHEBI:16810"/>
    </ligand>
</feature>
<dbReference type="EMBL" id="PYMA01000014">
    <property type="protein sequence ID" value="PSW17586.1"/>
    <property type="molecule type" value="Genomic_DNA"/>
</dbReference>
<dbReference type="InterPro" id="IPR032852">
    <property type="entry name" value="ALKBH2"/>
</dbReference>
<comment type="caution">
    <text evidence="11">The sequence shown here is derived from an EMBL/GenBank/DDBJ whole genome shotgun (WGS) entry which is preliminary data.</text>
</comment>
<feature type="binding site" evidence="9">
    <location>
        <begin position="83"/>
        <end position="85"/>
    </location>
    <ligand>
        <name>substrate</name>
    </ligand>
</feature>
<feature type="binding site" evidence="9">
    <location>
        <begin position="65"/>
        <end position="67"/>
    </location>
    <ligand>
        <name>substrate</name>
    </ligand>
</feature>
<sequence>MQQLYLLAPANESLSQPDVQATGWQSITDGQLLWLPQFFSPSEADRLYRELDSSLAWQQLPIQMFGRQVLQPRLQAWCGDAVYQYSGLTMHPDPWTPALVDIKSRLQSTLGRDFNSVLANKYRDGRDYMGWHQDNEPELGHQPVIASVSLGEERRFVLKHLATGEKREYALSHGSLLVMAGALQTHWLHSVPKTQRPKKSRINLTFRTII</sequence>
<organism evidence="11 12">
    <name type="scientific">Photobacterium sanctipauli</name>
    <dbReference type="NCBI Taxonomy" id="1342794"/>
    <lineage>
        <taxon>Bacteria</taxon>
        <taxon>Pseudomonadati</taxon>
        <taxon>Pseudomonadota</taxon>
        <taxon>Gammaproteobacteria</taxon>
        <taxon>Vibrionales</taxon>
        <taxon>Vibrionaceae</taxon>
        <taxon>Photobacterium</taxon>
    </lineage>
</organism>
<accession>A0A2T3NNQ6</accession>
<evidence type="ECO:0000256" key="2">
    <source>
        <dbReference type="ARBA" id="ARBA00022723"/>
    </source>
</evidence>
<feature type="binding site" evidence="9">
    <location>
        <position position="205"/>
    </location>
    <ligand>
        <name>2-oxoglutarate</name>
        <dbReference type="ChEBI" id="CHEBI:16810"/>
    </ligand>
</feature>
<feature type="binding site" evidence="9">
    <location>
        <position position="201"/>
    </location>
    <ligand>
        <name>2-oxoglutarate</name>
        <dbReference type="ChEBI" id="CHEBI:16810"/>
    </ligand>
</feature>
<dbReference type="PANTHER" id="PTHR31573">
    <property type="entry name" value="ALPHA-KETOGLUTARATE-DEPENDENT DIOXYGENASE ALKB HOMOLOG 2"/>
    <property type="match status" value="1"/>
</dbReference>
<evidence type="ECO:0000256" key="1">
    <source>
        <dbReference type="ARBA" id="ARBA00001954"/>
    </source>
</evidence>
<comment type="cofactor">
    <cofactor evidence="1">
        <name>Fe(2+)</name>
        <dbReference type="ChEBI" id="CHEBI:29033"/>
    </cofactor>
</comment>
<evidence type="ECO:0000256" key="5">
    <source>
        <dbReference type="ARBA" id="ARBA00022964"/>
    </source>
</evidence>
<keyword evidence="5 11" id="KW-0223">Dioxygenase</keyword>
<keyword evidence="6" id="KW-0560">Oxidoreductase</keyword>
<dbReference type="AlphaFoldDB" id="A0A2T3NNQ6"/>
<dbReference type="PANTHER" id="PTHR31573:SF1">
    <property type="entry name" value="DNA OXIDATIVE DEMETHYLASE ALKBH2"/>
    <property type="match status" value="1"/>
</dbReference>